<evidence type="ECO:0000313" key="2">
    <source>
        <dbReference type="Proteomes" id="UP000627838"/>
    </source>
</evidence>
<proteinExistence type="predicted"/>
<comment type="caution">
    <text evidence="1">The sequence shown here is derived from an EMBL/GenBank/DDBJ whole genome shotgun (WGS) entry which is preliminary data.</text>
</comment>
<dbReference type="EMBL" id="JADBDZ010000001">
    <property type="protein sequence ID" value="MBE1537745.1"/>
    <property type="molecule type" value="Genomic_DNA"/>
</dbReference>
<organism evidence="1 2">
    <name type="scientific">Actinomadura algeriensis</name>
    <dbReference type="NCBI Taxonomy" id="1679523"/>
    <lineage>
        <taxon>Bacteria</taxon>
        <taxon>Bacillati</taxon>
        <taxon>Actinomycetota</taxon>
        <taxon>Actinomycetes</taxon>
        <taxon>Streptosporangiales</taxon>
        <taxon>Thermomonosporaceae</taxon>
        <taxon>Actinomadura</taxon>
    </lineage>
</organism>
<name>A0ABR9K4H3_9ACTN</name>
<evidence type="ECO:0000313" key="1">
    <source>
        <dbReference type="EMBL" id="MBE1537745.1"/>
    </source>
</evidence>
<accession>A0ABR9K4H3</accession>
<sequence length="100" mass="10603">MTAAAPRREKSGWTVYCSEVAADVLESVPPPVRDDLLDFLCDLARHGGPAIDAGLPPPGRPLDGVGVHYTHSAPGTAACIEYLVLADIKEFYVADLVWAG</sequence>
<reference evidence="1 2" key="1">
    <citation type="submission" date="2020-10" db="EMBL/GenBank/DDBJ databases">
        <title>Sequencing the genomes of 1000 actinobacteria strains.</title>
        <authorList>
            <person name="Klenk H.-P."/>
        </authorList>
    </citation>
    <scope>NUCLEOTIDE SEQUENCE [LARGE SCALE GENOMIC DNA]</scope>
    <source>
        <strain evidence="1 2">DSM 46744</strain>
    </source>
</reference>
<keyword evidence="2" id="KW-1185">Reference proteome</keyword>
<dbReference type="Proteomes" id="UP000627838">
    <property type="component" value="Unassembled WGS sequence"/>
</dbReference>
<gene>
    <name evidence="1" type="ORF">H4W34_007578</name>
</gene>
<dbReference type="RefSeq" id="WP_192763568.1">
    <property type="nucleotide sequence ID" value="NZ_JADBDZ010000001.1"/>
</dbReference>
<protein>
    <submittedName>
        <fullName evidence="1">Uncharacterized protein</fullName>
    </submittedName>
</protein>